<evidence type="ECO:0000313" key="1">
    <source>
        <dbReference type="EMBL" id="JAH80796.1"/>
    </source>
</evidence>
<reference evidence="1" key="1">
    <citation type="submission" date="2014-11" db="EMBL/GenBank/DDBJ databases">
        <authorList>
            <person name="Amaro Gonzalez C."/>
        </authorList>
    </citation>
    <scope>NUCLEOTIDE SEQUENCE</scope>
</reference>
<name>A0A0E9VRW6_ANGAN</name>
<dbReference type="AlphaFoldDB" id="A0A0E9VRW6"/>
<protein>
    <submittedName>
        <fullName evidence="1">Uncharacterized protein</fullName>
    </submittedName>
</protein>
<sequence length="29" mass="3555">MAFWWMNSACHRSRPHKMLIRGDTLNTFF</sequence>
<proteinExistence type="predicted"/>
<organism evidence="1">
    <name type="scientific">Anguilla anguilla</name>
    <name type="common">European freshwater eel</name>
    <name type="synonym">Muraena anguilla</name>
    <dbReference type="NCBI Taxonomy" id="7936"/>
    <lineage>
        <taxon>Eukaryota</taxon>
        <taxon>Metazoa</taxon>
        <taxon>Chordata</taxon>
        <taxon>Craniata</taxon>
        <taxon>Vertebrata</taxon>
        <taxon>Euteleostomi</taxon>
        <taxon>Actinopterygii</taxon>
        <taxon>Neopterygii</taxon>
        <taxon>Teleostei</taxon>
        <taxon>Anguilliformes</taxon>
        <taxon>Anguillidae</taxon>
        <taxon>Anguilla</taxon>
    </lineage>
</organism>
<accession>A0A0E9VRW6</accession>
<dbReference type="EMBL" id="GBXM01027781">
    <property type="protein sequence ID" value="JAH80796.1"/>
    <property type="molecule type" value="Transcribed_RNA"/>
</dbReference>
<reference evidence="1" key="2">
    <citation type="journal article" date="2015" name="Fish Shellfish Immunol.">
        <title>Early steps in the European eel (Anguilla anguilla)-Vibrio vulnificus interaction in the gills: Role of the RtxA13 toxin.</title>
        <authorList>
            <person name="Callol A."/>
            <person name="Pajuelo D."/>
            <person name="Ebbesson L."/>
            <person name="Teles M."/>
            <person name="MacKenzie S."/>
            <person name="Amaro C."/>
        </authorList>
    </citation>
    <scope>NUCLEOTIDE SEQUENCE</scope>
</reference>